<dbReference type="AlphaFoldDB" id="A0A9P5AKY6"/>
<protein>
    <submittedName>
        <fullName evidence="2">Uncharacterized protein</fullName>
    </submittedName>
</protein>
<dbReference type="OrthoDB" id="4991576at2759"/>
<comment type="caution">
    <text evidence="2">The sequence shown here is derived from an EMBL/GenBank/DDBJ whole genome shotgun (WGS) entry which is preliminary data.</text>
</comment>
<reference evidence="2" key="2">
    <citation type="submission" date="2020-02" db="EMBL/GenBank/DDBJ databases">
        <title>Identification and distribution of gene clusters putatively required for synthesis of sphingolipid metabolism inhibitors in phylogenetically diverse species of the filamentous fungus Fusarium.</title>
        <authorList>
            <person name="Kim H.-S."/>
            <person name="Busman M."/>
            <person name="Brown D.W."/>
            <person name="Divon H."/>
            <person name="Uhlig S."/>
            <person name="Proctor R.H."/>
        </authorList>
    </citation>
    <scope>NUCLEOTIDE SEQUENCE</scope>
    <source>
        <strain evidence="2">NRRL 25174</strain>
    </source>
</reference>
<name>A0A9P5AKY6_9HYPO</name>
<evidence type="ECO:0000313" key="3">
    <source>
        <dbReference type="Proteomes" id="UP000730481"/>
    </source>
</evidence>
<accession>A0A9P5AKY6</accession>
<gene>
    <name evidence="2" type="ORF">FBEOM_5421</name>
</gene>
<evidence type="ECO:0000256" key="1">
    <source>
        <dbReference type="SAM" id="MobiDB-lite"/>
    </source>
</evidence>
<feature type="compositionally biased region" description="Low complexity" evidence="1">
    <location>
        <begin position="11"/>
        <end position="22"/>
    </location>
</feature>
<proteinExistence type="predicted"/>
<evidence type="ECO:0000313" key="2">
    <source>
        <dbReference type="EMBL" id="KAF4340637.1"/>
    </source>
</evidence>
<keyword evidence="3" id="KW-1185">Reference proteome</keyword>
<organism evidence="2 3">
    <name type="scientific">Fusarium beomiforme</name>
    <dbReference type="NCBI Taxonomy" id="44412"/>
    <lineage>
        <taxon>Eukaryota</taxon>
        <taxon>Fungi</taxon>
        <taxon>Dikarya</taxon>
        <taxon>Ascomycota</taxon>
        <taxon>Pezizomycotina</taxon>
        <taxon>Sordariomycetes</taxon>
        <taxon>Hypocreomycetidae</taxon>
        <taxon>Hypocreales</taxon>
        <taxon>Nectriaceae</taxon>
        <taxon>Fusarium</taxon>
        <taxon>Fusarium burgessii species complex</taxon>
    </lineage>
</organism>
<feature type="region of interest" description="Disordered" evidence="1">
    <location>
        <begin position="100"/>
        <end position="131"/>
    </location>
</feature>
<sequence length="131" mass="14304">MSNKGLPALRPPGSGKGKPAPAVYSPVSAGGNRNHICCQDWSSKGECAVHRDREELKKLDDKVDAMLRLLEDLKQDLMASTTLTAMGNKTSKCWACTSKPCESSFSPGTPRPMYNWSGSDVRSIDEMDQLE</sequence>
<reference evidence="2" key="1">
    <citation type="journal article" date="2017" name="Mycologia">
        <title>Fusarium algeriense, sp. nov., a novel toxigenic crown rot pathogen of durum wheat from Algeria is nested in the Fusarium burgessii species complex.</title>
        <authorList>
            <person name="Laraba I."/>
            <person name="Keddad A."/>
            <person name="Boureghda H."/>
            <person name="Abdallah N."/>
            <person name="Vaughan M.M."/>
            <person name="Proctor R.H."/>
            <person name="Busman M."/>
            <person name="O'Donnell K."/>
        </authorList>
    </citation>
    <scope>NUCLEOTIDE SEQUENCE</scope>
    <source>
        <strain evidence="2">NRRL 25174</strain>
    </source>
</reference>
<feature type="region of interest" description="Disordered" evidence="1">
    <location>
        <begin position="1"/>
        <end position="26"/>
    </location>
</feature>
<dbReference type="Proteomes" id="UP000730481">
    <property type="component" value="Unassembled WGS sequence"/>
</dbReference>
<dbReference type="EMBL" id="PVQB02000232">
    <property type="protein sequence ID" value="KAF4340637.1"/>
    <property type="molecule type" value="Genomic_DNA"/>
</dbReference>